<dbReference type="Pfam" id="PF00753">
    <property type="entry name" value="Lactamase_B"/>
    <property type="match status" value="1"/>
</dbReference>
<dbReference type="EC" id="3.1.2.6" evidence="5"/>
<feature type="transmembrane region" description="Helical" evidence="10">
    <location>
        <begin position="6"/>
        <end position="25"/>
    </location>
</feature>
<keyword evidence="10" id="KW-0472">Membrane</keyword>
<comment type="catalytic activity">
    <reaction evidence="1">
        <text>an S-(2-hydroxyacyl)glutathione + H2O = a 2-hydroxy carboxylate + glutathione + H(+)</text>
        <dbReference type="Rhea" id="RHEA:21864"/>
        <dbReference type="ChEBI" id="CHEBI:15377"/>
        <dbReference type="ChEBI" id="CHEBI:15378"/>
        <dbReference type="ChEBI" id="CHEBI:57925"/>
        <dbReference type="ChEBI" id="CHEBI:58896"/>
        <dbReference type="ChEBI" id="CHEBI:71261"/>
        <dbReference type="EC" id="3.1.2.6"/>
    </reaction>
</comment>
<reference evidence="12 13" key="1">
    <citation type="journal article" date="2011" name="Proc. Natl. Acad. Sci. U.S.A.">
        <title>Evolutionary erosion of yeast sex chromosomes by mating-type switching accidents.</title>
        <authorList>
            <person name="Gordon J.L."/>
            <person name="Armisen D."/>
            <person name="Proux-Wera E."/>
            <person name="Oheigeartaigh S.S."/>
            <person name="Byrne K.P."/>
            <person name="Wolfe K.H."/>
        </authorList>
    </citation>
    <scope>NUCLEOTIDE SEQUENCE [LARGE SCALE GENOMIC DNA]</scope>
    <source>
        <strain evidence="13">ATCC 34711 / CBS 6284 / DSM 70876 / NBRC 10599 / NRRL Y-10934 / UCD 77-7</strain>
    </source>
</reference>
<comment type="cofactor">
    <cofactor evidence="2">
        <name>Zn(2+)</name>
        <dbReference type="ChEBI" id="CHEBI:29105"/>
    </cofactor>
</comment>
<dbReference type="eggNOG" id="KOG0813">
    <property type="taxonomic scope" value="Eukaryota"/>
</dbReference>
<name>I2H9N1_HENB6</name>
<evidence type="ECO:0000256" key="1">
    <source>
        <dbReference type="ARBA" id="ARBA00001623"/>
    </source>
</evidence>
<organism evidence="12 13">
    <name type="scientific">Henningerozyma blattae (strain ATCC 34711 / CBS 6284 / DSM 70876 / NBRC 10599 / NRRL Y-10934 / UCD 77-7)</name>
    <name type="common">Yeast</name>
    <name type="synonym">Tetrapisispora blattae</name>
    <dbReference type="NCBI Taxonomy" id="1071380"/>
    <lineage>
        <taxon>Eukaryota</taxon>
        <taxon>Fungi</taxon>
        <taxon>Dikarya</taxon>
        <taxon>Ascomycota</taxon>
        <taxon>Saccharomycotina</taxon>
        <taxon>Saccharomycetes</taxon>
        <taxon>Saccharomycetales</taxon>
        <taxon>Saccharomycetaceae</taxon>
        <taxon>Henningerozyma</taxon>
    </lineage>
</organism>
<evidence type="ECO:0000256" key="3">
    <source>
        <dbReference type="ARBA" id="ARBA00004963"/>
    </source>
</evidence>
<protein>
    <recommendedName>
        <fullName evidence="5">hydroxyacylglutathione hydrolase</fullName>
        <ecNumber evidence="5">3.1.2.6</ecNumber>
    </recommendedName>
    <alternativeName>
        <fullName evidence="9">Glyoxalase II</fullName>
    </alternativeName>
</protein>
<dbReference type="EMBL" id="HE806325">
    <property type="protein sequence ID" value="CCH63083.1"/>
    <property type="molecule type" value="Genomic_DNA"/>
</dbReference>
<feature type="domain" description="Metallo-beta-lactamase" evidence="11">
    <location>
        <begin position="98"/>
        <end position="285"/>
    </location>
</feature>
<dbReference type="PANTHER" id="PTHR11935">
    <property type="entry name" value="BETA LACTAMASE DOMAIN"/>
    <property type="match status" value="1"/>
</dbReference>
<dbReference type="Proteomes" id="UP000002866">
    <property type="component" value="Chromosome 10"/>
</dbReference>
<keyword evidence="13" id="KW-1185">Reference proteome</keyword>
<dbReference type="Gene3D" id="3.60.15.10">
    <property type="entry name" value="Ribonuclease Z/Hydroxyacylglutathione hydrolase-like"/>
    <property type="match status" value="1"/>
</dbReference>
<sequence>MHKWYHIIKSIVTKLLIIFLFLYLFEDALFSGKWKLTYISEGVDELEVKEFNILKSFKSPRTIDNLPNQIDLYEPSMLKSFGNMTIKSIKMRWNTGGVNYSYLISGTNKQGDVESVLIDPAEANEIIEELNNEELQSIQVIANTHHHYDHAGGNLAMIKYLIGLDSTRQLKLIVGSETKDSAISKYSKNVKLEVAKDGDSIAIADSSIDVKFIRTPCHTQDSVCYHVSNKDTKDTAIFTGDTLFTGGCGRFFEGTGQEMDAAINKKLTNFVPRDSLKHVKVFPGHEYTNSNIKFIRKRIYDKPGMNDALDKLERYMEINECSTGIFSLKDEMDYNPFMRIDDPIVRTAVGDKDASWTRAQVMDKLRIMKNSM</sequence>
<keyword evidence="10" id="KW-1133">Transmembrane helix</keyword>
<dbReference type="GeneID" id="14498266"/>
<dbReference type="SMART" id="SM00849">
    <property type="entry name" value="Lactamase_B"/>
    <property type="match status" value="1"/>
</dbReference>
<dbReference type="InterPro" id="IPR036866">
    <property type="entry name" value="RibonucZ/Hydroxyglut_hydro"/>
</dbReference>
<keyword evidence="8" id="KW-0862">Zinc</keyword>
<dbReference type="HOGENOM" id="CLU_030571_4_0_1"/>
<accession>I2H9N1</accession>
<dbReference type="UniPathway" id="UPA00619">
    <property type="reaction ID" value="UER00676"/>
</dbReference>
<dbReference type="OrthoDB" id="515692at2759"/>
<gene>
    <name evidence="12" type="primary">TBLA0J00850</name>
    <name evidence="12" type="ORF">TBLA_0J00850</name>
</gene>
<keyword evidence="6" id="KW-0479">Metal-binding</keyword>
<dbReference type="PANTHER" id="PTHR11935:SF94">
    <property type="entry name" value="TENZING NORGAY, ISOFORM C"/>
    <property type="match status" value="1"/>
</dbReference>
<keyword evidence="7" id="KW-0378">Hydrolase</keyword>
<dbReference type="InterPro" id="IPR032282">
    <property type="entry name" value="HAGH_C"/>
</dbReference>
<dbReference type="STRING" id="1071380.I2H9N1"/>
<evidence type="ECO:0000256" key="9">
    <source>
        <dbReference type="ARBA" id="ARBA00031044"/>
    </source>
</evidence>
<comment type="similarity">
    <text evidence="4">Belongs to the metallo-beta-lactamase superfamily. Glyoxalase II family.</text>
</comment>
<dbReference type="OMA" id="CKERARF"/>
<dbReference type="CDD" id="cd07723">
    <property type="entry name" value="hydroxyacylglutathione_hydrolase_MBL-fold"/>
    <property type="match status" value="1"/>
</dbReference>
<proteinExistence type="inferred from homology"/>
<dbReference type="GO" id="GO:0004416">
    <property type="term" value="F:hydroxyacylglutathione hydrolase activity"/>
    <property type="evidence" value="ECO:0007669"/>
    <property type="project" value="UniProtKB-EC"/>
</dbReference>
<comment type="pathway">
    <text evidence="3">Secondary metabolite metabolism; methylglyoxal degradation; (R)-lactate from methylglyoxal: step 2/2.</text>
</comment>
<dbReference type="InParanoid" id="I2H9N1"/>
<dbReference type="Pfam" id="PF16123">
    <property type="entry name" value="HAGH_C"/>
    <property type="match status" value="1"/>
</dbReference>
<evidence type="ECO:0000256" key="2">
    <source>
        <dbReference type="ARBA" id="ARBA00001947"/>
    </source>
</evidence>
<dbReference type="KEGG" id="tbl:TBLA_0J00850"/>
<dbReference type="SUPFAM" id="SSF56281">
    <property type="entry name" value="Metallo-hydrolase/oxidoreductase"/>
    <property type="match status" value="1"/>
</dbReference>
<dbReference type="InterPro" id="IPR001279">
    <property type="entry name" value="Metallo-B-lactamas"/>
</dbReference>
<evidence type="ECO:0000313" key="12">
    <source>
        <dbReference type="EMBL" id="CCH63083.1"/>
    </source>
</evidence>
<evidence type="ECO:0000256" key="5">
    <source>
        <dbReference type="ARBA" id="ARBA00011917"/>
    </source>
</evidence>
<evidence type="ECO:0000259" key="11">
    <source>
        <dbReference type="SMART" id="SM00849"/>
    </source>
</evidence>
<evidence type="ECO:0000256" key="10">
    <source>
        <dbReference type="SAM" id="Phobius"/>
    </source>
</evidence>
<dbReference type="RefSeq" id="XP_004182602.1">
    <property type="nucleotide sequence ID" value="XM_004182554.1"/>
</dbReference>
<keyword evidence="10" id="KW-0812">Transmembrane</keyword>
<evidence type="ECO:0000256" key="8">
    <source>
        <dbReference type="ARBA" id="ARBA00022833"/>
    </source>
</evidence>
<evidence type="ECO:0000256" key="6">
    <source>
        <dbReference type="ARBA" id="ARBA00022723"/>
    </source>
</evidence>
<evidence type="ECO:0000313" key="13">
    <source>
        <dbReference type="Proteomes" id="UP000002866"/>
    </source>
</evidence>
<dbReference type="FunCoup" id="I2H9N1">
    <property type="interactions" value="334"/>
</dbReference>
<dbReference type="AlphaFoldDB" id="I2H9N1"/>
<dbReference type="GO" id="GO:0046872">
    <property type="term" value="F:metal ion binding"/>
    <property type="evidence" value="ECO:0007669"/>
    <property type="project" value="UniProtKB-KW"/>
</dbReference>
<dbReference type="InterPro" id="IPR035680">
    <property type="entry name" value="Clx_II_MBL"/>
</dbReference>
<evidence type="ECO:0000256" key="4">
    <source>
        <dbReference type="ARBA" id="ARBA00006759"/>
    </source>
</evidence>
<evidence type="ECO:0000256" key="7">
    <source>
        <dbReference type="ARBA" id="ARBA00022801"/>
    </source>
</evidence>